<evidence type="ECO:0000259" key="4">
    <source>
        <dbReference type="PROSITE" id="PS51203"/>
    </source>
</evidence>
<dbReference type="CDD" id="cd06464">
    <property type="entry name" value="ACD_sHsps-like"/>
    <property type="match status" value="1"/>
</dbReference>
<dbReference type="InterPro" id="IPR031107">
    <property type="entry name" value="Small_HSP"/>
</dbReference>
<dbReference type="InterPro" id="IPR002068">
    <property type="entry name" value="A-crystallin/Hsp20_dom"/>
</dbReference>
<dbReference type="Gene3D" id="2.60.40.790">
    <property type="match status" value="1"/>
</dbReference>
<evidence type="ECO:0000313" key="6">
    <source>
        <dbReference type="Proteomes" id="UP001596250"/>
    </source>
</evidence>
<comment type="similarity">
    <text evidence="1 2">Belongs to the small heat shock protein (HSP20) family.</text>
</comment>
<dbReference type="InterPro" id="IPR008978">
    <property type="entry name" value="HSP20-like_chaperone"/>
</dbReference>
<feature type="domain" description="SHSP" evidence="3">
    <location>
        <begin position="51"/>
        <end position="158"/>
    </location>
</feature>
<keyword evidence="6" id="KW-1185">Reference proteome</keyword>
<dbReference type="RefSeq" id="WP_379893204.1">
    <property type="nucleotide sequence ID" value="NZ_CBCSCT010000019.1"/>
</dbReference>
<protein>
    <submittedName>
        <fullName evidence="5">Hsp20/alpha crystallin family protein</fullName>
    </submittedName>
</protein>
<dbReference type="SUPFAM" id="SSF49764">
    <property type="entry name" value="HSP20-like chaperones"/>
    <property type="match status" value="1"/>
</dbReference>
<dbReference type="PANTHER" id="PTHR11527">
    <property type="entry name" value="HEAT-SHOCK PROTEIN 20 FAMILY MEMBER"/>
    <property type="match status" value="1"/>
</dbReference>
<reference evidence="6" key="1">
    <citation type="journal article" date="2019" name="Int. J. Syst. Evol. Microbiol.">
        <title>The Global Catalogue of Microorganisms (GCM) 10K type strain sequencing project: providing services to taxonomists for standard genome sequencing and annotation.</title>
        <authorList>
            <consortium name="The Broad Institute Genomics Platform"/>
            <consortium name="The Broad Institute Genome Sequencing Center for Infectious Disease"/>
            <person name="Wu L."/>
            <person name="Ma J."/>
        </authorList>
    </citation>
    <scope>NUCLEOTIDE SEQUENCE [LARGE SCALE GENOMIC DNA]</scope>
    <source>
        <strain evidence="6">CCM 8749</strain>
    </source>
</reference>
<comment type="caution">
    <text evidence="5">The sequence shown here is derived from an EMBL/GenBank/DDBJ whole genome shotgun (WGS) entry which is preliminary data.</text>
</comment>
<dbReference type="PROSITE" id="PS01031">
    <property type="entry name" value="SHSP"/>
    <property type="match status" value="1"/>
</dbReference>
<dbReference type="Proteomes" id="UP001596250">
    <property type="component" value="Unassembled WGS sequence"/>
</dbReference>
<dbReference type="Pfam" id="PF00011">
    <property type="entry name" value="HSP20"/>
    <property type="match status" value="1"/>
</dbReference>
<name>A0ABW1ILE5_9BACL</name>
<dbReference type="InterPro" id="IPR007052">
    <property type="entry name" value="CS_dom"/>
</dbReference>
<dbReference type="PROSITE" id="PS51203">
    <property type="entry name" value="CS"/>
    <property type="match status" value="1"/>
</dbReference>
<accession>A0ABW1ILE5</accession>
<evidence type="ECO:0000259" key="3">
    <source>
        <dbReference type="PROSITE" id="PS01031"/>
    </source>
</evidence>
<evidence type="ECO:0000256" key="2">
    <source>
        <dbReference type="RuleBase" id="RU003616"/>
    </source>
</evidence>
<sequence>MDMDKLKQWMEFAQKVQGGDFWNSVFNGEYGKAFMDDSSFPFENKASTEQTSESKVFPPIDLYQNESHIYIIVEVPGLNKEDLEIYLKGDMLIIKGTLPSNVRNMTKIHEERKYGSFERSIRLPEPANAHTFTARYHNGLLEIQYPRAKQESAVIPID</sequence>
<evidence type="ECO:0000256" key="1">
    <source>
        <dbReference type="PROSITE-ProRule" id="PRU00285"/>
    </source>
</evidence>
<evidence type="ECO:0000313" key="5">
    <source>
        <dbReference type="EMBL" id="MFC5985909.1"/>
    </source>
</evidence>
<feature type="domain" description="CS" evidence="4">
    <location>
        <begin position="55"/>
        <end position="158"/>
    </location>
</feature>
<dbReference type="EMBL" id="JBHSQV010000034">
    <property type="protein sequence ID" value="MFC5985909.1"/>
    <property type="molecule type" value="Genomic_DNA"/>
</dbReference>
<gene>
    <name evidence="5" type="ORF">ACFPXP_05620</name>
</gene>
<organism evidence="5 6">
    <name type="scientific">Marinicrinis lubricantis</name>
    <dbReference type="NCBI Taxonomy" id="2086470"/>
    <lineage>
        <taxon>Bacteria</taxon>
        <taxon>Bacillati</taxon>
        <taxon>Bacillota</taxon>
        <taxon>Bacilli</taxon>
        <taxon>Bacillales</taxon>
        <taxon>Paenibacillaceae</taxon>
    </lineage>
</organism>
<proteinExistence type="inferred from homology"/>